<dbReference type="Pfam" id="PF00326">
    <property type="entry name" value="Peptidase_S9"/>
    <property type="match status" value="1"/>
</dbReference>
<organism evidence="7 8">
    <name type="scientific">Deinococcus xianganensis</name>
    <dbReference type="NCBI Taxonomy" id="1507289"/>
    <lineage>
        <taxon>Bacteria</taxon>
        <taxon>Thermotogati</taxon>
        <taxon>Deinococcota</taxon>
        <taxon>Deinococci</taxon>
        <taxon>Deinococcales</taxon>
        <taxon>Deinococcaceae</taxon>
        <taxon>Deinococcus</taxon>
    </lineage>
</organism>
<name>A0A6I4YPG1_9DEIO</name>
<sequence length="624" mass="70705">MHKASQGRSKAVYVNNMMEFKADRIKLVEEIARDANESFGLESIDYVMHCGDCIYYWKSSERHPVLFRRTATAEEEIFNLDVLEQNCEFIEIIEFKISPDLKYIAVIYDISGKELNDFAIIDIDSKNVIYRIRSMRIGSLVSWSNSSSEVCVSQYNGLNINQNIIKINLRDECGNSLLHHGEAEVISIGGVGSDQFLICESDGENCNYYIKDEKSEFKIDEPCEGYDVAVEYQNGEAFLIENRYSKLVIYHLCLEEREFKIFTSLNCESEPVEILISSEYICLIESSGTSRIIYKYCKYDNYYQRSAIYTSSDSVLSFVKPIGSLINSETIMISELLYTSYSRIITLGDNNSLNSIRENGLRLSIKSSSKSINLNGTSVPVTEIYAANHKMKHRVILTLYASYGIPNLPFYDPILLYMILFENVKFVIVHSRGTGGLGEVWTESGKGAVGKLNSVEDFLSVAEYYYQLNGMQLSAMANSAGATLLLSAVHRRHEFFSRIVLKAPFVSVVETLLNANLPYSIEDRAEWGDPTILDDLILMNRLDPMRNIRRIKDAKLPDLMVFSSENDIRSSEGKIVDYLRHYAKVSPSSDILLESSKNSGHSGESVRSNAICNKIASYMFLLNI</sequence>
<keyword evidence="3" id="KW-0378">Hydrolase</keyword>
<proteinExistence type="inferred from homology"/>
<dbReference type="SUPFAM" id="SSF53474">
    <property type="entry name" value="alpha/beta-Hydrolases"/>
    <property type="match status" value="1"/>
</dbReference>
<comment type="caution">
    <text evidence="7">The sequence shown here is derived from an EMBL/GenBank/DDBJ whole genome shotgun (WGS) entry which is preliminary data.</text>
</comment>
<dbReference type="PRINTS" id="PR00862">
    <property type="entry name" value="PROLIGOPTASE"/>
</dbReference>
<evidence type="ECO:0000313" key="8">
    <source>
        <dbReference type="Proteomes" id="UP000430519"/>
    </source>
</evidence>
<dbReference type="InterPro" id="IPR051543">
    <property type="entry name" value="Serine_Peptidase_S9A"/>
</dbReference>
<dbReference type="GO" id="GO:0006508">
    <property type="term" value="P:proteolysis"/>
    <property type="evidence" value="ECO:0007669"/>
    <property type="project" value="UniProtKB-KW"/>
</dbReference>
<evidence type="ECO:0000256" key="3">
    <source>
        <dbReference type="ARBA" id="ARBA00022801"/>
    </source>
</evidence>
<dbReference type="SUPFAM" id="SSF50993">
    <property type="entry name" value="Peptidase/esterase 'gauge' domain"/>
    <property type="match status" value="1"/>
</dbReference>
<dbReference type="RefSeq" id="WP_160982193.1">
    <property type="nucleotide sequence ID" value="NZ_WVHK01000126.1"/>
</dbReference>
<dbReference type="InterPro" id="IPR023302">
    <property type="entry name" value="Pept_S9A_N"/>
</dbReference>
<evidence type="ECO:0000259" key="5">
    <source>
        <dbReference type="Pfam" id="PF00326"/>
    </source>
</evidence>
<comment type="similarity">
    <text evidence="1">Belongs to the peptidase S9A family.</text>
</comment>
<dbReference type="PANTHER" id="PTHR11757:SF19">
    <property type="entry name" value="PROLYL ENDOPEPTIDASE-LIKE"/>
    <property type="match status" value="1"/>
</dbReference>
<dbReference type="InterPro" id="IPR002470">
    <property type="entry name" value="Peptidase_S9A"/>
</dbReference>
<protein>
    <submittedName>
        <fullName evidence="7">Prolyl oligopeptidase family serine peptidase</fullName>
    </submittedName>
</protein>
<evidence type="ECO:0000256" key="2">
    <source>
        <dbReference type="ARBA" id="ARBA00022670"/>
    </source>
</evidence>
<dbReference type="Pfam" id="PF02897">
    <property type="entry name" value="Peptidase_S9_N"/>
    <property type="match status" value="1"/>
</dbReference>
<dbReference type="AlphaFoldDB" id="A0A6I4YPG1"/>
<keyword evidence="4" id="KW-0720">Serine protease</keyword>
<keyword evidence="8" id="KW-1185">Reference proteome</keyword>
<dbReference type="EMBL" id="WVHK01000126">
    <property type="protein sequence ID" value="MXV21744.1"/>
    <property type="molecule type" value="Genomic_DNA"/>
</dbReference>
<dbReference type="Proteomes" id="UP000430519">
    <property type="component" value="Unassembled WGS sequence"/>
</dbReference>
<reference evidence="7 8" key="1">
    <citation type="submission" date="2019-11" db="EMBL/GenBank/DDBJ databases">
        <title>Genome sequence of Deinococcus xianganensis Y35, AI-2 producing algicidal bacterium, isolated from lake water.</title>
        <authorList>
            <person name="Li Y."/>
        </authorList>
    </citation>
    <scope>NUCLEOTIDE SEQUENCE [LARGE SCALE GENOMIC DNA]</scope>
    <source>
        <strain evidence="7 8">Y35</strain>
    </source>
</reference>
<dbReference type="GO" id="GO:0004252">
    <property type="term" value="F:serine-type endopeptidase activity"/>
    <property type="evidence" value="ECO:0007669"/>
    <property type="project" value="InterPro"/>
</dbReference>
<evidence type="ECO:0000313" key="7">
    <source>
        <dbReference type="EMBL" id="MXV21744.1"/>
    </source>
</evidence>
<evidence type="ECO:0000256" key="4">
    <source>
        <dbReference type="ARBA" id="ARBA00022825"/>
    </source>
</evidence>
<evidence type="ECO:0000256" key="1">
    <source>
        <dbReference type="ARBA" id="ARBA00005228"/>
    </source>
</evidence>
<dbReference type="InterPro" id="IPR029058">
    <property type="entry name" value="AB_hydrolase_fold"/>
</dbReference>
<accession>A0A6I4YPG1</accession>
<dbReference type="Gene3D" id="3.40.50.1820">
    <property type="entry name" value="alpha/beta hydrolase"/>
    <property type="match status" value="1"/>
</dbReference>
<feature type="domain" description="Peptidase S9A N-terminal" evidence="6">
    <location>
        <begin position="15"/>
        <end position="155"/>
    </location>
</feature>
<evidence type="ECO:0000259" key="6">
    <source>
        <dbReference type="Pfam" id="PF02897"/>
    </source>
</evidence>
<dbReference type="PANTHER" id="PTHR11757">
    <property type="entry name" value="PROTEASE FAMILY S9A OLIGOPEPTIDASE"/>
    <property type="match status" value="1"/>
</dbReference>
<dbReference type="Gene3D" id="2.130.10.120">
    <property type="entry name" value="Prolyl oligopeptidase, N-terminal domain"/>
    <property type="match status" value="1"/>
</dbReference>
<gene>
    <name evidence="7" type="ORF">GLX28_19165</name>
</gene>
<keyword evidence="2" id="KW-0645">Protease</keyword>
<dbReference type="InterPro" id="IPR001375">
    <property type="entry name" value="Peptidase_S9_cat"/>
</dbReference>
<feature type="domain" description="Peptidase S9 prolyl oligopeptidase catalytic" evidence="5">
    <location>
        <begin position="424"/>
        <end position="609"/>
    </location>
</feature>